<gene>
    <name evidence="1" type="ORF">BJ875DRAFT_353295</name>
</gene>
<keyword evidence="2" id="KW-1185">Reference proteome</keyword>
<evidence type="ECO:0000313" key="2">
    <source>
        <dbReference type="Proteomes" id="UP000824998"/>
    </source>
</evidence>
<organism evidence="1 2">
    <name type="scientific">Amylocarpus encephaloides</name>
    <dbReference type="NCBI Taxonomy" id="45428"/>
    <lineage>
        <taxon>Eukaryota</taxon>
        <taxon>Fungi</taxon>
        <taxon>Dikarya</taxon>
        <taxon>Ascomycota</taxon>
        <taxon>Pezizomycotina</taxon>
        <taxon>Leotiomycetes</taxon>
        <taxon>Helotiales</taxon>
        <taxon>Helotiales incertae sedis</taxon>
        <taxon>Amylocarpus</taxon>
    </lineage>
</organism>
<dbReference type="OrthoDB" id="5394233at2759"/>
<dbReference type="AlphaFoldDB" id="A0A9P7YE37"/>
<accession>A0A9P7YE37</accession>
<proteinExistence type="predicted"/>
<dbReference type="EMBL" id="MU251571">
    <property type="protein sequence ID" value="KAG9231970.1"/>
    <property type="molecule type" value="Genomic_DNA"/>
</dbReference>
<name>A0A9P7YE37_9HELO</name>
<comment type="caution">
    <text evidence="1">The sequence shown here is derived from an EMBL/GenBank/DDBJ whole genome shotgun (WGS) entry which is preliminary data.</text>
</comment>
<evidence type="ECO:0000313" key="1">
    <source>
        <dbReference type="EMBL" id="KAG9231970.1"/>
    </source>
</evidence>
<sequence length="148" mass="15458">MPFDYARYQQKVNHLSTEELQLEWENYTREIAGGSAGTASSVVMAPLTGGVSLIGLGLSAPKIHNARKKREIIEAGLKSRGADHTTRKRDIAAPVAITAGVSVLTFGLATPGAEMLGGEVGAKGVEYVVAHAALDGAAAVGERKHGQH</sequence>
<feature type="non-terminal residue" evidence="1">
    <location>
        <position position="148"/>
    </location>
</feature>
<dbReference type="Proteomes" id="UP000824998">
    <property type="component" value="Unassembled WGS sequence"/>
</dbReference>
<protein>
    <submittedName>
        <fullName evidence="1">Uncharacterized protein</fullName>
    </submittedName>
</protein>
<reference evidence="1" key="1">
    <citation type="journal article" date="2021" name="IMA Fungus">
        <title>Genomic characterization of three marine fungi, including Emericellopsis atlantica sp. nov. with signatures of a generalist lifestyle and marine biomass degradation.</title>
        <authorList>
            <person name="Hagestad O.C."/>
            <person name="Hou L."/>
            <person name="Andersen J.H."/>
            <person name="Hansen E.H."/>
            <person name="Altermark B."/>
            <person name="Li C."/>
            <person name="Kuhnert E."/>
            <person name="Cox R.J."/>
            <person name="Crous P.W."/>
            <person name="Spatafora J.W."/>
            <person name="Lail K."/>
            <person name="Amirebrahimi M."/>
            <person name="Lipzen A."/>
            <person name="Pangilinan J."/>
            <person name="Andreopoulos W."/>
            <person name="Hayes R.D."/>
            <person name="Ng V."/>
            <person name="Grigoriev I.V."/>
            <person name="Jackson S.A."/>
            <person name="Sutton T.D.S."/>
            <person name="Dobson A.D.W."/>
            <person name="Rama T."/>
        </authorList>
    </citation>
    <scope>NUCLEOTIDE SEQUENCE</scope>
    <source>
        <strain evidence="1">TRa018bII</strain>
    </source>
</reference>